<keyword evidence="3" id="KW-1185">Reference proteome</keyword>
<name>A0A1E2V778_9GAMM</name>
<sequence length="473" mass="53347">MSDTQSYGSLRSLIEHFIRDRFETKTEKLEPGSEAYLKLQAQFEPQAWLADAARRVSQLQVVTHSLKAIHPDAKGTNVYVTPQQLPTIPLVGSHCLPDAFEGDVVGNAAALDVYKFLKLSWGERSLLALALQRDADLLAALSPDPAEATQWVEAFAAIVEPKGAPTSHTRAKQVYWLVGDNPRHDQDYRLLAPLYSTALTHRFYEHVSPNRWFYGDDNKAARHALRDRREYEGGYIRYPDLAVQKLGGTKPQNISQLNSERGGQNYLLASLPPHWQSREIYPPRRNALGAFQRRPGVGRLVQELKAFLEADPVKNMHTRDLRDDLTAMLIDELMVFTLDMHSLAPGWSADEDCELADDEQYWLDPGRIHEDDAFAQARRQSDWSSAISDRAAHWLNRQLTYRSGLRMGDVEHRHWKQQIDETLRDFRHQLDELQTALDAEDEDTDAGDMKAGDANGGDVNSGDVNGDQAGALS</sequence>
<dbReference type="NCBIfam" id="TIGR02564">
    <property type="entry name" value="cas_Csy1"/>
    <property type="match status" value="1"/>
</dbReference>
<gene>
    <name evidence="2" type="ORF">BFW38_03255</name>
</gene>
<dbReference type="InterPro" id="IPR013397">
    <property type="entry name" value="CRISPR-assoc_prot_Csy1"/>
</dbReference>
<protein>
    <submittedName>
        <fullName evidence="2">Type I-F CRISPR-associated protein Csy1</fullName>
    </submittedName>
</protein>
<dbReference type="OrthoDB" id="9815616at2"/>
<dbReference type="EMBL" id="MDTQ01000001">
    <property type="protein sequence ID" value="ODC02706.1"/>
    <property type="molecule type" value="Genomic_DNA"/>
</dbReference>
<dbReference type="STRING" id="197479.BFW38_03255"/>
<organism evidence="2 3">
    <name type="scientific">Terasakiispira papahanaumokuakeensis</name>
    <dbReference type="NCBI Taxonomy" id="197479"/>
    <lineage>
        <taxon>Bacteria</taxon>
        <taxon>Pseudomonadati</taxon>
        <taxon>Pseudomonadota</taxon>
        <taxon>Gammaproteobacteria</taxon>
        <taxon>Oceanospirillales</taxon>
        <taxon>Terasakiispira</taxon>
    </lineage>
</organism>
<evidence type="ECO:0000313" key="3">
    <source>
        <dbReference type="Proteomes" id="UP000094291"/>
    </source>
</evidence>
<comment type="caution">
    <text evidence="2">The sequence shown here is derived from an EMBL/GenBank/DDBJ whole genome shotgun (WGS) entry which is preliminary data.</text>
</comment>
<dbReference type="Proteomes" id="UP000094291">
    <property type="component" value="Unassembled WGS sequence"/>
</dbReference>
<accession>A0A1E2V778</accession>
<feature type="region of interest" description="Disordered" evidence="1">
    <location>
        <begin position="436"/>
        <end position="473"/>
    </location>
</feature>
<proteinExistence type="predicted"/>
<evidence type="ECO:0000313" key="2">
    <source>
        <dbReference type="EMBL" id="ODC02706.1"/>
    </source>
</evidence>
<reference evidence="2 3" key="1">
    <citation type="submission" date="2016-08" db="EMBL/GenBank/DDBJ databases">
        <authorList>
            <person name="Seilhamer J.J."/>
        </authorList>
    </citation>
    <scope>NUCLEOTIDE SEQUENCE [LARGE SCALE GENOMIC DNA]</scope>
    <source>
        <strain evidence="2 3">PH27A</strain>
    </source>
</reference>
<dbReference type="Pfam" id="PF09611">
    <property type="entry name" value="Cas_Csy1"/>
    <property type="match status" value="1"/>
</dbReference>
<evidence type="ECO:0000256" key="1">
    <source>
        <dbReference type="SAM" id="MobiDB-lite"/>
    </source>
</evidence>
<feature type="compositionally biased region" description="Low complexity" evidence="1">
    <location>
        <begin position="452"/>
        <end position="467"/>
    </location>
</feature>
<dbReference type="RefSeq" id="WP_068997101.1">
    <property type="nucleotide sequence ID" value="NZ_MDTQ01000001.1"/>
</dbReference>
<dbReference type="AlphaFoldDB" id="A0A1E2V778"/>